<keyword evidence="4" id="KW-0378">Hydrolase</keyword>
<dbReference type="OrthoDB" id="413361at2759"/>
<keyword evidence="8" id="KW-0239">DNA-directed DNA polymerase</keyword>
<dbReference type="InterPro" id="IPR012337">
    <property type="entry name" value="RNaseH-like_sf"/>
</dbReference>
<evidence type="ECO:0000256" key="2">
    <source>
        <dbReference type="ARBA" id="ARBA00022723"/>
    </source>
</evidence>
<keyword evidence="8" id="KW-0808">Transferase</keyword>
<evidence type="ECO:0000256" key="1">
    <source>
        <dbReference type="ARBA" id="ARBA00022722"/>
    </source>
</evidence>
<keyword evidence="8" id="KW-0548">Nucleotidyltransferase</keyword>
<dbReference type="GO" id="GO:0003964">
    <property type="term" value="F:RNA-directed DNA polymerase activity"/>
    <property type="evidence" value="ECO:0007669"/>
    <property type="project" value="UniProtKB-KW"/>
</dbReference>
<sequence>MNRTIIEKAKCMINDAMMDKKFWAEACNTAVYLHNRTVSYVLNGKTPYKLWTGVKPNLSNLRIFGSPVMVQVNKEKRSKRDKKSTECILIGFPKNMKACRVFDPVKRIITTSRDVIVMEKESIMIQVAPEGKDQESVNDGMPQLSPNLQDSVGDDRDSTLTKVLEDDFLSDYMPSEYKNSVETMDDNYRITPTRERRAPNRYGFDGICYSENVMVCGV</sequence>
<keyword evidence="3" id="KW-0255">Endonuclease</keyword>
<dbReference type="InterPro" id="IPR057670">
    <property type="entry name" value="SH3_retrovirus"/>
</dbReference>
<name>A0A4C1UBU3_EUMVA</name>
<dbReference type="PANTHER" id="PTHR42648:SF11">
    <property type="entry name" value="TRANSPOSON TY4-P GAG-POL POLYPROTEIN"/>
    <property type="match status" value="1"/>
</dbReference>
<dbReference type="GO" id="GO:0046872">
    <property type="term" value="F:metal ion binding"/>
    <property type="evidence" value="ECO:0007669"/>
    <property type="project" value="UniProtKB-KW"/>
</dbReference>
<gene>
    <name evidence="11" type="ORF">EVAR_80213_1</name>
</gene>
<evidence type="ECO:0000256" key="5">
    <source>
        <dbReference type="ARBA" id="ARBA00022842"/>
    </source>
</evidence>
<dbReference type="GO" id="GO:0015074">
    <property type="term" value="P:DNA integration"/>
    <property type="evidence" value="ECO:0007669"/>
    <property type="project" value="UniProtKB-KW"/>
</dbReference>
<accession>A0A4C1UBU3</accession>
<dbReference type="Proteomes" id="UP000299102">
    <property type="component" value="Unassembled WGS sequence"/>
</dbReference>
<keyword evidence="1" id="KW-0540">Nuclease</keyword>
<dbReference type="InterPro" id="IPR036397">
    <property type="entry name" value="RNaseH_sf"/>
</dbReference>
<evidence type="ECO:0000256" key="8">
    <source>
        <dbReference type="ARBA" id="ARBA00022932"/>
    </source>
</evidence>
<keyword evidence="6" id="KW-0229">DNA integration</keyword>
<proteinExistence type="predicted"/>
<dbReference type="STRING" id="151549.A0A4C1UBU3"/>
<evidence type="ECO:0000259" key="10">
    <source>
        <dbReference type="Pfam" id="PF25597"/>
    </source>
</evidence>
<evidence type="ECO:0000313" key="12">
    <source>
        <dbReference type="Proteomes" id="UP000299102"/>
    </source>
</evidence>
<evidence type="ECO:0000256" key="3">
    <source>
        <dbReference type="ARBA" id="ARBA00022759"/>
    </source>
</evidence>
<dbReference type="PANTHER" id="PTHR42648">
    <property type="entry name" value="TRANSPOSASE, PUTATIVE-RELATED"/>
    <property type="match status" value="1"/>
</dbReference>
<reference evidence="11 12" key="1">
    <citation type="journal article" date="2019" name="Commun. Biol.">
        <title>The bagworm genome reveals a unique fibroin gene that provides high tensile strength.</title>
        <authorList>
            <person name="Kono N."/>
            <person name="Nakamura H."/>
            <person name="Ohtoshi R."/>
            <person name="Tomita M."/>
            <person name="Numata K."/>
            <person name="Arakawa K."/>
        </authorList>
    </citation>
    <scope>NUCLEOTIDE SEQUENCE [LARGE SCALE GENOMIC DNA]</scope>
</reference>
<dbReference type="GO" id="GO:0003676">
    <property type="term" value="F:nucleic acid binding"/>
    <property type="evidence" value="ECO:0007669"/>
    <property type="project" value="InterPro"/>
</dbReference>
<keyword evidence="12" id="KW-1185">Reference proteome</keyword>
<evidence type="ECO:0000256" key="7">
    <source>
        <dbReference type="ARBA" id="ARBA00022918"/>
    </source>
</evidence>
<dbReference type="InterPro" id="IPR039537">
    <property type="entry name" value="Retrotran_Ty1/copia-like"/>
</dbReference>
<comment type="caution">
    <text evidence="11">The sequence shown here is derived from an EMBL/GenBank/DDBJ whole genome shotgun (WGS) entry which is preliminary data.</text>
</comment>
<dbReference type="GO" id="GO:0016787">
    <property type="term" value="F:hydrolase activity"/>
    <property type="evidence" value="ECO:0007669"/>
    <property type="project" value="UniProtKB-KW"/>
</dbReference>
<dbReference type="AlphaFoldDB" id="A0A4C1UBU3"/>
<dbReference type="Gene3D" id="3.30.420.10">
    <property type="entry name" value="Ribonuclease H-like superfamily/Ribonuclease H"/>
    <property type="match status" value="1"/>
</dbReference>
<keyword evidence="2" id="KW-0479">Metal-binding</keyword>
<feature type="domain" description="Retroviral polymerase SH3-like" evidence="10">
    <location>
        <begin position="66"/>
        <end position="121"/>
    </location>
</feature>
<keyword evidence="7" id="KW-0695">RNA-directed DNA polymerase</keyword>
<evidence type="ECO:0000256" key="6">
    <source>
        <dbReference type="ARBA" id="ARBA00022908"/>
    </source>
</evidence>
<keyword evidence="5" id="KW-0460">Magnesium</keyword>
<protein>
    <submittedName>
        <fullName evidence="11">Retrovirus-related Pol polyprotein from transposon TNT 1-94</fullName>
    </submittedName>
</protein>
<dbReference type="Pfam" id="PF25597">
    <property type="entry name" value="SH3_retrovirus"/>
    <property type="match status" value="1"/>
</dbReference>
<evidence type="ECO:0000256" key="4">
    <source>
        <dbReference type="ARBA" id="ARBA00022801"/>
    </source>
</evidence>
<keyword evidence="9" id="KW-0233">DNA recombination</keyword>
<dbReference type="GO" id="GO:0003887">
    <property type="term" value="F:DNA-directed DNA polymerase activity"/>
    <property type="evidence" value="ECO:0007669"/>
    <property type="project" value="UniProtKB-KW"/>
</dbReference>
<dbReference type="EMBL" id="BGZK01000152">
    <property type="protein sequence ID" value="GBP23597.1"/>
    <property type="molecule type" value="Genomic_DNA"/>
</dbReference>
<organism evidence="11 12">
    <name type="scientific">Eumeta variegata</name>
    <name type="common">Bagworm moth</name>
    <name type="synonym">Eumeta japonica</name>
    <dbReference type="NCBI Taxonomy" id="151549"/>
    <lineage>
        <taxon>Eukaryota</taxon>
        <taxon>Metazoa</taxon>
        <taxon>Ecdysozoa</taxon>
        <taxon>Arthropoda</taxon>
        <taxon>Hexapoda</taxon>
        <taxon>Insecta</taxon>
        <taxon>Pterygota</taxon>
        <taxon>Neoptera</taxon>
        <taxon>Endopterygota</taxon>
        <taxon>Lepidoptera</taxon>
        <taxon>Glossata</taxon>
        <taxon>Ditrysia</taxon>
        <taxon>Tineoidea</taxon>
        <taxon>Psychidae</taxon>
        <taxon>Oiketicinae</taxon>
        <taxon>Eumeta</taxon>
    </lineage>
</organism>
<evidence type="ECO:0000256" key="9">
    <source>
        <dbReference type="ARBA" id="ARBA00023172"/>
    </source>
</evidence>
<dbReference type="GO" id="GO:0004519">
    <property type="term" value="F:endonuclease activity"/>
    <property type="evidence" value="ECO:0007669"/>
    <property type="project" value="UniProtKB-KW"/>
</dbReference>
<evidence type="ECO:0000313" key="11">
    <source>
        <dbReference type="EMBL" id="GBP23597.1"/>
    </source>
</evidence>
<dbReference type="SUPFAM" id="SSF53098">
    <property type="entry name" value="Ribonuclease H-like"/>
    <property type="match status" value="1"/>
</dbReference>
<dbReference type="GO" id="GO:0006310">
    <property type="term" value="P:DNA recombination"/>
    <property type="evidence" value="ECO:0007669"/>
    <property type="project" value="UniProtKB-KW"/>
</dbReference>